<dbReference type="OMA" id="CARVKES"/>
<dbReference type="OrthoDB" id="298012at2759"/>
<evidence type="ECO:0000313" key="9">
    <source>
        <dbReference type="Proteomes" id="UP000027361"/>
    </source>
</evidence>
<dbReference type="HOGENOM" id="CLU_059021_3_0_1"/>
<dbReference type="AlphaFoldDB" id="A0A066WN27"/>
<keyword evidence="2" id="KW-0285">Flavoprotein</keyword>
<evidence type="ECO:0000256" key="4">
    <source>
        <dbReference type="ARBA" id="ARBA00038054"/>
    </source>
</evidence>
<dbReference type="STRING" id="1037660.A0A066WN27"/>
<comment type="cofactor">
    <cofactor evidence="1">
        <name>FMN</name>
        <dbReference type="ChEBI" id="CHEBI:58210"/>
    </cofactor>
</comment>
<evidence type="ECO:0000259" key="7">
    <source>
        <dbReference type="SMART" id="SM00903"/>
    </source>
</evidence>
<sequence length="319" mass="35558">MNRTWLMRTCLLPIACRAAPRSPFVPHTVRRLTMSTSNHTRIPFKQAEESREPFDVEFTWNMRQIVNPDWQVPQGANKHPRAVDFDPKAKVTQLKPEDLDAGTNYKLLINGVVPRPIAFVSSQGKNGVRNLAPFSYFAVVGHNPPIISVSINAKGPSTEKDTATNILETKRFVVNIISEPFIEAANYTSIDAPADVSEWTLSGLTPVPNITWGGDQGGPPRVGESAYSLECELYQSVDIKNDENHKTATLILGRIRHYIIKESFLNEDKSIDPGKLLPVSRLGGITYAKLGSGFEAPRPKWEEEKEKDNVKTALQKAKQ</sequence>
<dbReference type="InParanoid" id="A0A066WN27"/>
<reference evidence="8 9" key="1">
    <citation type="submission" date="2014-05" db="EMBL/GenBank/DDBJ databases">
        <title>Draft genome sequence of a rare smut relative, Tilletiaria anomala UBC 951.</title>
        <authorList>
            <consortium name="DOE Joint Genome Institute"/>
            <person name="Toome M."/>
            <person name="Kuo A."/>
            <person name="Henrissat B."/>
            <person name="Lipzen A."/>
            <person name="Tritt A."/>
            <person name="Yoshinaga Y."/>
            <person name="Zane M."/>
            <person name="Barry K."/>
            <person name="Grigoriev I.V."/>
            <person name="Spatafora J.W."/>
            <person name="Aimea M.C."/>
        </authorList>
    </citation>
    <scope>NUCLEOTIDE SEQUENCE [LARGE SCALE GENOMIC DNA]</scope>
    <source>
        <strain evidence="8 9">UBC 951</strain>
    </source>
</reference>
<evidence type="ECO:0000256" key="5">
    <source>
        <dbReference type="SAM" id="MobiDB-lite"/>
    </source>
</evidence>
<evidence type="ECO:0000256" key="1">
    <source>
        <dbReference type="ARBA" id="ARBA00001917"/>
    </source>
</evidence>
<feature type="signal peptide" evidence="6">
    <location>
        <begin position="1"/>
        <end position="18"/>
    </location>
</feature>
<protein>
    <recommendedName>
        <fullName evidence="7">Flavin reductase like domain-containing protein</fullName>
    </recommendedName>
</protein>
<feature type="compositionally biased region" description="Basic and acidic residues" evidence="5">
    <location>
        <begin position="297"/>
        <end position="310"/>
    </location>
</feature>
<accession>A0A066WN27</accession>
<comment type="similarity">
    <text evidence="4">Belongs to the flavoredoxin family.</text>
</comment>
<evidence type="ECO:0000256" key="6">
    <source>
        <dbReference type="SAM" id="SignalP"/>
    </source>
</evidence>
<dbReference type="Gene3D" id="2.30.110.10">
    <property type="entry name" value="Electron Transport, Fmn-binding Protein, Chain A"/>
    <property type="match status" value="1"/>
</dbReference>
<organism evidence="8 9">
    <name type="scientific">Tilletiaria anomala (strain ATCC 24038 / CBS 436.72 / UBC 951)</name>
    <dbReference type="NCBI Taxonomy" id="1037660"/>
    <lineage>
        <taxon>Eukaryota</taxon>
        <taxon>Fungi</taxon>
        <taxon>Dikarya</taxon>
        <taxon>Basidiomycota</taxon>
        <taxon>Ustilaginomycotina</taxon>
        <taxon>Exobasidiomycetes</taxon>
        <taxon>Georgefischeriales</taxon>
        <taxon>Tilletiariaceae</taxon>
        <taxon>Tilletiaria</taxon>
    </lineage>
</organism>
<dbReference type="SMART" id="SM00903">
    <property type="entry name" value="Flavin_Reduct"/>
    <property type="match status" value="1"/>
</dbReference>
<feature type="chain" id="PRO_5001633085" description="Flavin reductase like domain-containing protein" evidence="6">
    <location>
        <begin position="19"/>
        <end position="319"/>
    </location>
</feature>
<proteinExistence type="inferred from homology"/>
<dbReference type="SUPFAM" id="SSF50475">
    <property type="entry name" value="FMN-binding split barrel"/>
    <property type="match status" value="1"/>
</dbReference>
<feature type="domain" description="Flavin reductase like" evidence="7">
    <location>
        <begin position="110"/>
        <end position="274"/>
    </location>
</feature>
<dbReference type="RefSeq" id="XP_013245219.1">
    <property type="nucleotide sequence ID" value="XM_013389765.1"/>
</dbReference>
<dbReference type="EMBL" id="JMSN01000011">
    <property type="protein sequence ID" value="KDN52374.1"/>
    <property type="molecule type" value="Genomic_DNA"/>
</dbReference>
<dbReference type="Proteomes" id="UP000027361">
    <property type="component" value="Unassembled WGS sequence"/>
</dbReference>
<name>A0A066WN27_TILAU</name>
<evidence type="ECO:0000256" key="3">
    <source>
        <dbReference type="ARBA" id="ARBA00022643"/>
    </source>
</evidence>
<dbReference type="Pfam" id="PF01613">
    <property type="entry name" value="Flavin_Reduct"/>
    <property type="match status" value="1"/>
</dbReference>
<dbReference type="InterPro" id="IPR002563">
    <property type="entry name" value="Flavin_Rdtase-like_dom"/>
</dbReference>
<evidence type="ECO:0000256" key="2">
    <source>
        <dbReference type="ARBA" id="ARBA00022630"/>
    </source>
</evidence>
<dbReference type="GeneID" id="25263841"/>
<evidence type="ECO:0000313" key="8">
    <source>
        <dbReference type="EMBL" id="KDN52374.1"/>
    </source>
</evidence>
<dbReference type="InterPro" id="IPR012349">
    <property type="entry name" value="Split_barrel_FMN-bd"/>
</dbReference>
<feature type="region of interest" description="Disordered" evidence="5">
    <location>
        <begin position="292"/>
        <end position="319"/>
    </location>
</feature>
<keyword evidence="3" id="KW-0288">FMN</keyword>
<dbReference type="GO" id="GO:0010181">
    <property type="term" value="F:FMN binding"/>
    <property type="evidence" value="ECO:0007669"/>
    <property type="project" value="InterPro"/>
</dbReference>
<comment type="caution">
    <text evidence="8">The sequence shown here is derived from an EMBL/GenBank/DDBJ whole genome shotgun (WGS) entry which is preliminary data.</text>
</comment>
<dbReference type="PANTHER" id="PTHR33798:SF5">
    <property type="entry name" value="FLAVIN REDUCTASE LIKE DOMAIN-CONTAINING PROTEIN"/>
    <property type="match status" value="1"/>
</dbReference>
<gene>
    <name evidence="8" type="ORF">K437DRAFT_254362</name>
</gene>
<keyword evidence="6" id="KW-0732">Signal</keyword>
<dbReference type="PANTHER" id="PTHR33798">
    <property type="entry name" value="FLAVOPROTEIN OXYGENASE"/>
    <property type="match status" value="1"/>
</dbReference>
<keyword evidence="9" id="KW-1185">Reference proteome</keyword>